<evidence type="ECO:0000313" key="2">
    <source>
        <dbReference type="Proteomes" id="UP001054837"/>
    </source>
</evidence>
<reference evidence="1 2" key="1">
    <citation type="submission" date="2021-06" db="EMBL/GenBank/DDBJ databases">
        <title>Caerostris darwini draft genome.</title>
        <authorList>
            <person name="Kono N."/>
            <person name="Arakawa K."/>
        </authorList>
    </citation>
    <scope>NUCLEOTIDE SEQUENCE [LARGE SCALE GENOMIC DNA]</scope>
</reference>
<organism evidence="1 2">
    <name type="scientific">Caerostris darwini</name>
    <dbReference type="NCBI Taxonomy" id="1538125"/>
    <lineage>
        <taxon>Eukaryota</taxon>
        <taxon>Metazoa</taxon>
        <taxon>Ecdysozoa</taxon>
        <taxon>Arthropoda</taxon>
        <taxon>Chelicerata</taxon>
        <taxon>Arachnida</taxon>
        <taxon>Araneae</taxon>
        <taxon>Araneomorphae</taxon>
        <taxon>Entelegynae</taxon>
        <taxon>Araneoidea</taxon>
        <taxon>Araneidae</taxon>
        <taxon>Caerostris</taxon>
    </lineage>
</organism>
<sequence>NSNMSELRDS</sequence>
<feature type="non-terminal residue" evidence="1">
    <location>
        <position position="1"/>
    </location>
</feature>
<dbReference type="EMBL" id="BPLQ01000864">
    <property type="protein sequence ID" value="GIX75828.1"/>
    <property type="molecule type" value="Genomic_DNA"/>
</dbReference>
<comment type="caution">
    <text evidence="1">The sequence shown here is derived from an EMBL/GenBank/DDBJ whole genome shotgun (WGS) entry which is preliminary data.</text>
</comment>
<keyword evidence="2" id="KW-1185">Reference proteome</keyword>
<evidence type="ECO:0000313" key="1">
    <source>
        <dbReference type="EMBL" id="GIX75828.1"/>
    </source>
</evidence>
<protein>
    <submittedName>
        <fullName evidence="1">Uncharacterized protein</fullName>
    </submittedName>
</protein>
<accession>A0AAV4MVN1</accession>
<gene>
    <name evidence="1" type="ORF">CDAR_578861</name>
</gene>
<name>A0AAV4MVN1_9ARAC</name>
<dbReference type="Proteomes" id="UP001054837">
    <property type="component" value="Unassembled WGS sequence"/>
</dbReference>
<proteinExistence type="predicted"/>